<name>A0A845DPP7_9BACI</name>
<comment type="similarity">
    <text evidence="2 4">Belongs to the FliE family.</text>
</comment>
<dbReference type="PRINTS" id="PR01006">
    <property type="entry name" value="FLGHOOKFLIE"/>
</dbReference>
<protein>
    <recommendedName>
        <fullName evidence="4 5">Flagellar hook-basal body complex protein FliE</fullName>
    </recommendedName>
</protein>
<dbReference type="PANTHER" id="PTHR34653">
    <property type="match status" value="1"/>
</dbReference>
<organism evidence="7 8">
    <name type="scientific">Halobacillus litoralis</name>
    <dbReference type="NCBI Taxonomy" id="45668"/>
    <lineage>
        <taxon>Bacteria</taxon>
        <taxon>Bacillati</taxon>
        <taxon>Bacillota</taxon>
        <taxon>Bacilli</taxon>
        <taxon>Bacillales</taxon>
        <taxon>Bacillaceae</taxon>
        <taxon>Halobacillus</taxon>
    </lineage>
</organism>
<dbReference type="NCBIfam" id="TIGR00205">
    <property type="entry name" value="fliE"/>
    <property type="match status" value="1"/>
</dbReference>
<dbReference type="AlphaFoldDB" id="A0A845DPP7"/>
<evidence type="ECO:0000256" key="5">
    <source>
        <dbReference type="NCBIfam" id="TIGR00205"/>
    </source>
</evidence>
<dbReference type="Proteomes" id="UP000460949">
    <property type="component" value="Unassembled WGS sequence"/>
</dbReference>
<accession>A0A845DPP7</accession>
<feature type="compositionally biased region" description="Polar residues" evidence="6">
    <location>
        <begin position="1"/>
        <end position="22"/>
    </location>
</feature>
<proteinExistence type="inferred from homology"/>
<evidence type="ECO:0000256" key="4">
    <source>
        <dbReference type="HAMAP-Rule" id="MF_00724"/>
    </source>
</evidence>
<evidence type="ECO:0000313" key="7">
    <source>
        <dbReference type="EMBL" id="MYL19188.1"/>
    </source>
</evidence>
<dbReference type="InterPro" id="IPR001624">
    <property type="entry name" value="FliE"/>
</dbReference>
<dbReference type="EMBL" id="WMET01000001">
    <property type="protein sequence ID" value="MYL19188.1"/>
    <property type="molecule type" value="Genomic_DNA"/>
</dbReference>
<comment type="caution">
    <text evidence="7">The sequence shown here is derived from an EMBL/GenBank/DDBJ whole genome shotgun (WGS) entry which is preliminary data.</text>
</comment>
<dbReference type="GO" id="GO:0005198">
    <property type="term" value="F:structural molecule activity"/>
    <property type="evidence" value="ECO:0007669"/>
    <property type="project" value="UniProtKB-UniRule"/>
</dbReference>
<evidence type="ECO:0000256" key="2">
    <source>
        <dbReference type="ARBA" id="ARBA00009272"/>
    </source>
</evidence>
<comment type="subcellular location">
    <subcellularLocation>
        <location evidence="1 4">Bacterial flagellum basal body</location>
    </subcellularLocation>
</comment>
<dbReference type="PANTHER" id="PTHR34653:SF1">
    <property type="entry name" value="FLAGELLAR HOOK-BASAL BODY COMPLEX PROTEIN FLIE"/>
    <property type="match status" value="1"/>
</dbReference>
<evidence type="ECO:0000256" key="3">
    <source>
        <dbReference type="ARBA" id="ARBA00023143"/>
    </source>
</evidence>
<evidence type="ECO:0000256" key="6">
    <source>
        <dbReference type="SAM" id="MobiDB-lite"/>
    </source>
</evidence>
<dbReference type="RefSeq" id="WP_160836464.1">
    <property type="nucleotide sequence ID" value="NZ_WMET01000001.1"/>
</dbReference>
<sequence length="100" mass="10868">MIPLTTLQSTSGPAQSQLQKGGSPSEAHRSFSVQLKNAVDQLNHLQVESDEKTKALATGEIDDLHDVMIASQKAGITMQTAVEVQGKVIDAYKEMMRMQV</sequence>
<reference evidence="7 8" key="1">
    <citation type="submission" date="2019-11" db="EMBL/GenBank/DDBJ databases">
        <title>Genome sequences of 17 halophilic strains isolated from different environments.</title>
        <authorList>
            <person name="Furrow R.E."/>
        </authorList>
    </citation>
    <scope>NUCLEOTIDE SEQUENCE [LARGE SCALE GENOMIC DNA]</scope>
    <source>
        <strain evidence="7 8">22511_23_Filter</strain>
    </source>
</reference>
<feature type="region of interest" description="Disordered" evidence="6">
    <location>
        <begin position="1"/>
        <end position="29"/>
    </location>
</feature>
<dbReference type="GO" id="GO:0003774">
    <property type="term" value="F:cytoskeletal motor activity"/>
    <property type="evidence" value="ECO:0007669"/>
    <property type="project" value="InterPro"/>
</dbReference>
<evidence type="ECO:0000256" key="1">
    <source>
        <dbReference type="ARBA" id="ARBA00004117"/>
    </source>
</evidence>
<keyword evidence="7" id="KW-0969">Cilium</keyword>
<gene>
    <name evidence="4 7" type="primary">fliE</name>
    <name evidence="7" type="ORF">GLW04_04750</name>
</gene>
<keyword evidence="3 4" id="KW-0975">Bacterial flagellum</keyword>
<dbReference type="GO" id="GO:0009425">
    <property type="term" value="C:bacterial-type flagellum basal body"/>
    <property type="evidence" value="ECO:0007669"/>
    <property type="project" value="UniProtKB-SubCell"/>
</dbReference>
<evidence type="ECO:0000313" key="8">
    <source>
        <dbReference type="Proteomes" id="UP000460949"/>
    </source>
</evidence>
<dbReference type="HAMAP" id="MF_00724">
    <property type="entry name" value="FliE"/>
    <property type="match status" value="1"/>
</dbReference>
<dbReference type="Pfam" id="PF02049">
    <property type="entry name" value="FliE"/>
    <property type="match status" value="1"/>
</dbReference>
<keyword evidence="7" id="KW-0282">Flagellum</keyword>
<dbReference type="GO" id="GO:0071973">
    <property type="term" value="P:bacterial-type flagellum-dependent cell motility"/>
    <property type="evidence" value="ECO:0007669"/>
    <property type="project" value="InterPro"/>
</dbReference>
<keyword evidence="7" id="KW-0966">Cell projection</keyword>